<dbReference type="EMBL" id="DVIR01000046">
    <property type="protein sequence ID" value="HIS24753.1"/>
    <property type="molecule type" value="Genomic_DNA"/>
</dbReference>
<feature type="chain" id="PRO_5038865877" evidence="2">
    <location>
        <begin position="23"/>
        <end position="625"/>
    </location>
</feature>
<sequence length="625" mass="62800">MKRILSGALSALVFLAALSGCADSGLNTAADATRAEQDSSSEQETAQETEENEAYVVQTDADMFTDRDSSDSYDESDSVLIALDGDSVTSSSDSVVISGSTVKISEEATYILSGELDDGMIIVDAQDTAKIQLVLNGVSINSETSAPLYILEADKVFVTLADGTDNCLSNVGTFTAIDENNIDGAVFSKQDLTFNGSGTLTVTSEAGHGIVCKDDLVITGGTYIINSASHGIDANDSVRITGDTSLSIYSGKDGIHAENSDDESLGFVYISSGTFEIDAQGDGISAGSYMQIASGSFDILAGGGSVNESRESSESWGMMGGGRFGGRGDFGGGGPGEGMQPVSNVSSSSASDSTSMKGIKAGGELSIYGGSFVIDSADDAVHSNSSVMVTGGEFEIASGDDAFHADDTLSISSGTINITESYEGLEALHLEISGGDISLVASDDGLNAAGGVDSSGMTGGRDGMFGGGGFGGRGNMGGGMSSSGGTIVISGGTLYVNASGDGLDANGTIEISGGYTTVVGPTQGDTATLDYDTTATITGGTFVGTGASSGMVQTFSGGDQGVITASVGNQSAATPVVISDSDANVLLSFEPQMSYGLVIYSSPEVVSGETYTVSAGTANGQVTAK</sequence>
<comment type="caution">
    <text evidence="3">The sequence shown here is derived from an EMBL/GenBank/DDBJ whole genome shotgun (WGS) entry which is preliminary data.</text>
</comment>
<feature type="compositionally biased region" description="Gly residues" evidence="1">
    <location>
        <begin position="328"/>
        <end position="337"/>
    </location>
</feature>
<dbReference type="Proteomes" id="UP000823982">
    <property type="component" value="Unassembled WGS sequence"/>
</dbReference>
<dbReference type="AlphaFoldDB" id="A0A9D1ENY7"/>
<feature type="signal peptide" evidence="2">
    <location>
        <begin position="1"/>
        <end position="22"/>
    </location>
</feature>
<gene>
    <name evidence="3" type="ORF">IAD01_05045</name>
</gene>
<feature type="region of interest" description="Disordered" evidence="1">
    <location>
        <begin position="32"/>
        <end position="52"/>
    </location>
</feature>
<dbReference type="PROSITE" id="PS51257">
    <property type="entry name" value="PROKAR_LIPOPROTEIN"/>
    <property type="match status" value="1"/>
</dbReference>
<feature type="compositionally biased region" description="Acidic residues" evidence="1">
    <location>
        <begin position="39"/>
        <end position="52"/>
    </location>
</feature>
<evidence type="ECO:0000256" key="2">
    <source>
        <dbReference type="SAM" id="SignalP"/>
    </source>
</evidence>
<name>A0A9D1ENY7_9FIRM</name>
<protein>
    <submittedName>
        <fullName evidence="3">Carbohydrate-binding domain-containing protein</fullName>
    </submittedName>
</protein>
<accession>A0A9D1ENY7</accession>
<evidence type="ECO:0000313" key="4">
    <source>
        <dbReference type="Proteomes" id="UP000823982"/>
    </source>
</evidence>
<proteinExistence type="predicted"/>
<reference evidence="3" key="2">
    <citation type="journal article" date="2021" name="PeerJ">
        <title>Extensive microbial diversity within the chicken gut microbiome revealed by metagenomics and culture.</title>
        <authorList>
            <person name="Gilroy R."/>
            <person name="Ravi A."/>
            <person name="Getino M."/>
            <person name="Pursley I."/>
            <person name="Horton D.L."/>
            <person name="Alikhan N.F."/>
            <person name="Baker D."/>
            <person name="Gharbi K."/>
            <person name="Hall N."/>
            <person name="Watson M."/>
            <person name="Adriaenssens E.M."/>
            <person name="Foster-Nyarko E."/>
            <person name="Jarju S."/>
            <person name="Secka A."/>
            <person name="Antonio M."/>
            <person name="Oren A."/>
            <person name="Chaudhuri R.R."/>
            <person name="La Ragione R."/>
            <person name="Hildebrand F."/>
            <person name="Pallen M.J."/>
        </authorList>
    </citation>
    <scope>NUCLEOTIDE SEQUENCE</scope>
    <source>
        <strain evidence="3">CHK157-1446</strain>
    </source>
</reference>
<reference evidence="3" key="1">
    <citation type="submission" date="2020-10" db="EMBL/GenBank/DDBJ databases">
        <authorList>
            <person name="Gilroy R."/>
        </authorList>
    </citation>
    <scope>NUCLEOTIDE SEQUENCE</scope>
    <source>
        <strain evidence="3">CHK157-1446</strain>
    </source>
</reference>
<evidence type="ECO:0000313" key="3">
    <source>
        <dbReference type="EMBL" id="HIS24753.1"/>
    </source>
</evidence>
<dbReference type="InterPro" id="IPR025584">
    <property type="entry name" value="Cthe_2159"/>
</dbReference>
<evidence type="ECO:0000256" key="1">
    <source>
        <dbReference type="SAM" id="MobiDB-lite"/>
    </source>
</evidence>
<feature type="region of interest" description="Disordered" evidence="1">
    <location>
        <begin position="328"/>
        <end position="356"/>
    </location>
</feature>
<organism evidence="3 4">
    <name type="scientific">Candidatus Faeciplasma gallinarum</name>
    <dbReference type="NCBI Taxonomy" id="2840799"/>
    <lineage>
        <taxon>Bacteria</taxon>
        <taxon>Bacillati</taxon>
        <taxon>Bacillota</taxon>
        <taxon>Clostridia</taxon>
        <taxon>Eubacteriales</taxon>
        <taxon>Oscillospiraceae</taxon>
        <taxon>Oscillospiraceae incertae sedis</taxon>
        <taxon>Candidatus Faeciplasma</taxon>
    </lineage>
</organism>
<dbReference type="Pfam" id="PF14262">
    <property type="entry name" value="Cthe_2159"/>
    <property type="match status" value="1"/>
</dbReference>
<feature type="compositionally biased region" description="Low complexity" evidence="1">
    <location>
        <begin position="343"/>
        <end position="355"/>
    </location>
</feature>
<keyword evidence="2" id="KW-0732">Signal</keyword>